<name>A0A7I8VAF2_9ANNE</name>
<evidence type="ECO:0000256" key="5">
    <source>
        <dbReference type="ARBA" id="ARBA00022692"/>
    </source>
</evidence>
<evidence type="ECO:0000256" key="4">
    <source>
        <dbReference type="ARBA" id="ARBA00022679"/>
    </source>
</evidence>
<evidence type="ECO:0000256" key="3">
    <source>
        <dbReference type="ARBA" id="ARBA00022676"/>
    </source>
</evidence>
<dbReference type="GO" id="GO:0016757">
    <property type="term" value="F:glycosyltransferase activity"/>
    <property type="evidence" value="ECO:0007669"/>
    <property type="project" value="UniProtKB-UniRule"/>
</dbReference>
<accession>A0A7I8VAF2</accession>
<evidence type="ECO:0000256" key="2">
    <source>
        <dbReference type="ARBA" id="ARBA00007647"/>
    </source>
</evidence>
<organism evidence="9 10">
    <name type="scientific">Dimorphilus gyrociliatus</name>
    <dbReference type="NCBI Taxonomy" id="2664684"/>
    <lineage>
        <taxon>Eukaryota</taxon>
        <taxon>Metazoa</taxon>
        <taxon>Spiralia</taxon>
        <taxon>Lophotrochozoa</taxon>
        <taxon>Annelida</taxon>
        <taxon>Polychaeta</taxon>
        <taxon>Polychaeta incertae sedis</taxon>
        <taxon>Dinophilidae</taxon>
        <taxon>Dimorphilus</taxon>
    </lineage>
</organism>
<dbReference type="AlphaFoldDB" id="A0A7I8VAF2"/>
<evidence type="ECO:0000256" key="7">
    <source>
        <dbReference type="ARBA" id="ARBA00023136"/>
    </source>
</evidence>
<keyword evidence="7 8" id="KW-0472">Membrane</keyword>
<gene>
    <name evidence="9" type="ORF">DGYR_LOCUS846</name>
</gene>
<feature type="transmembrane region" description="Helical" evidence="8">
    <location>
        <begin position="7"/>
        <end position="26"/>
    </location>
</feature>
<keyword evidence="5 8" id="KW-0812">Transmembrane</keyword>
<comment type="similarity">
    <text evidence="2 8">Belongs to the glycosyltransferase 92 family.</text>
</comment>
<evidence type="ECO:0000256" key="8">
    <source>
        <dbReference type="RuleBase" id="RU366017"/>
    </source>
</evidence>
<evidence type="ECO:0000313" key="10">
    <source>
        <dbReference type="Proteomes" id="UP000549394"/>
    </source>
</evidence>
<sequence>MKKSLLICTYIVIGIGLYVLYNLLMIGKNEQNIVEFEKLEKLAFQDLINGEWQTLKKDSNIIYFHRAIYDSRKFEKWSSPCVTMFVLSNTQEVNDLEDLTCGYTFFNRTIRRNTNVILTDKAFRWHETHLQEFVVQCPVDGIYPIPTYIFIERNTNDRATLKIERPYAGSHDIGICVPVIYGSFDTHMLIEWFELHKFFGVNFFDITVWNVSSDVLSVLKYYESQQQLLLTLVDIPFKVKLDQTASGLQPSKKPFFLKAFMPIALNECYLMNSLRAKYMLSLDFDEFIYINMTKYRSYNQLLQNFHHDEYFVNLLMGKVKFDISCQMTLKSSSYIFRHAFRQPLETMKMADNPKSFFRPTNCPYMGNHFCVWNKEVSQKGYPRAKTSQVFVSHFRKREKCEESVKQKYQIDRTLKFAAPTLLERFAKVKNKLRLKKIT</sequence>
<proteinExistence type="inferred from homology"/>
<keyword evidence="10" id="KW-1185">Reference proteome</keyword>
<reference evidence="9 10" key="1">
    <citation type="submission" date="2020-08" db="EMBL/GenBank/DDBJ databases">
        <authorList>
            <person name="Hejnol A."/>
        </authorList>
    </citation>
    <scope>NUCLEOTIDE SEQUENCE [LARGE SCALE GENOMIC DNA]</scope>
</reference>
<evidence type="ECO:0000313" key="9">
    <source>
        <dbReference type="EMBL" id="CAD5111567.1"/>
    </source>
</evidence>
<dbReference type="GO" id="GO:0016020">
    <property type="term" value="C:membrane"/>
    <property type="evidence" value="ECO:0007669"/>
    <property type="project" value="UniProtKB-SubCell"/>
</dbReference>
<comment type="subcellular location">
    <subcellularLocation>
        <location evidence="1">Membrane</location>
        <topology evidence="1">Single-pass membrane protein</topology>
    </subcellularLocation>
</comment>
<dbReference type="Pfam" id="PF01697">
    <property type="entry name" value="Glyco_transf_92"/>
    <property type="match status" value="1"/>
</dbReference>
<dbReference type="InterPro" id="IPR008166">
    <property type="entry name" value="Glyco_transf_92"/>
</dbReference>
<evidence type="ECO:0000256" key="1">
    <source>
        <dbReference type="ARBA" id="ARBA00004167"/>
    </source>
</evidence>
<dbReference type="EMBL" id="CAJFCJ010000001">
    <property type="protein sequence ID" value="CAD5111567.1"/>
    <property type="molecule type" value="Genomic_DNA"/>
</dbReference>
<keyword evidence="6 8" id="KW-1133">Transmembrane helix</keyword>
<dbReference type="PANTHER" id="PTHR21461">
    <property type="entry name" value="GLYCOSYLTRANSFERASE FAMILY 92 PROTEIN"/>
    <property type="match status" value="1"/>
</dbReference>
<protein>
    <recommendedName>
        <fullName evidence="8">Glycosyltransferase family 92 protein</fullName>
        <ecNumber evidence="8">2.4.1.-</ecNumber>
    </recommendedName>
</protein>
<evidence type="ECO:0000256" key="6">
    <source>
        <dbReference type="ARBA" id="ARBA00022989"/>
    </source>
</evidence>
<dbReference type="Proteomes" id="UP000549394">
    <property type="component" value="Unassembled WGS sequence"/>
</dbReference>
<comment type="caution">
    <text evidence="9">The sequence shown here is derived from an EMBL/GenBank/DDBJ whole genome shotgun (WGS) entry which is preliminary data.</text>
</comment>
<dbReference type="GO" id="GO:0005737">
    <property type="term" value="C:cytoplasm"/>
    <property type="evidence" value="ECO:0007669"/>
    <property type="project" value="TreeGrafter"/>
</dbReference>
<keyword evidence="3 8" id="KW-0328">Glycosyltransferase</keyword>
<dbReference type="OrthoDB" id="6042617at2759"/>
<dbReference type="EC" id="2.4.1.-" evidence="8"/>
<dbReference type="PANTHER" id="PTHR21461:SF69">
    <property type="entry name" value="GLYCOSYLTRANSFERASE FAMILY 92 PROTEIN"/>
    <property type="match status" value="1"/>
</dbReference>
<keyword evidence="4 8" id="KW-0808">Transferase</keyword>